<dbReference type="InterPro" id="IPR003033">
    <property type="entry name" value="SCP2_sterol-bd_dom"/>
</dbReference>
<dbReference type="EMBL" id="CACVAQ010000059">
    <property type="protein sequence ID" value="CAA6801004.1"/>
    <property type="molecule type" value="Genomic_DNA"/>
</dbReference>
<dbReference type="InterPro" id="IPR036527">
    <property type="entry name" value="SCP2_sterol-bd_dom_sf"/>
</dbReference>
<evidence type="ECO:0000313" key="2">
    <source>
        <dbReference type="EMBL" id="CAA6801004.1"/>
    </source>
</evidence>
<evidence type="ECO:0000259" key="1">
    <source>
        <dbReference type="Pfam" id="PF02036"/>
    </source>
</evidence>
<gene>
    <name evidence="2" type="ORF">HELGO_WM30683</name>
</gene>
<proteinExistence type="predicted"/>
<dbReference type="AlphaFoldDB" id="A0A6S6S7G9"/>
<accession>A0A6S6S7G9</accession>
<dbReference type="Gene3D" id="3.30.1050.10">
    <property type="entry name" value="SCP2 sterol-binding domain"/>
    <property type="match status" value="1"/>
</dbReference>
<organism evidence="2">
    <name type="scientific">uncultured Aureispira sp</name>
    <dbReference type="NCBI Taxonomy" id="1331704"/>
    <lineage>
        <taxon>Bacteria</taxon>
        <taxon>Pseudomonadati</taxon>
        <taxon>Bacteroidota</taxon>
        <taxon>Saprospiria</taxon>
        <taxon>Saprospirales</taxon>
        <taxon>Saprospiraceae</taxon>
        <taxon>Aureispira</taxon>
        <taxon>environmental samples</taxon>
    </lineage>
</organism>
<sequence>MEFSQIKDELTEKVKTIDPIGKKLKFKLDDDVLLIDGSGSENVLTEEDVEADCTVIMSKETYVKLQQKKIKPMIATLTGKLKVKGDLGLARKLKELM</sequence>
<name>A0A6S6S7G9_9BACT</name>
<reference evidence="2" key="1">
    <citation type="submission" date="2020-01" db="EMBL/GenBank/DDBJ databases">
        <authorList>
            <person name="Meier V. D."/>
            <person name="Meier V D."/>
        </authorList>
    </citation>
    <scope>NUCLEOTIDE SEQUENCE</scope>
    <source>
        <strain evidence="2">HLG_WM_MAG_10</strain>
    </source>
</reference>
<dbReference type="Pfam" id="PF02036">
    <property type="entry name" value="SCP2"/>
    <property type="match status" value="1"/>
</dbReference>
<feature type="domain" description="SCP2" evidence="1">
    <location>
        <begin position="12"/>
        <end position="97"/>
    </location>
</feature>
<dbReference type="SUPFAM" id="SSF55718">
    <property type="entry name" value="SCP-like"/>
    <property type="match status" value="1"/>
</dbReference>
<protein>
    <recommendedName>
        <fullName evidence="1">SCP2 domain-containing protein</fullName>
    </recommendedName>
</protein>